<keyword evidence="4 6" id="KW-0067">ATP-binding</keyword>
<dbReference type="InterPro" id="IPR050763">
    <property type="entry name" value="ABC_transporter_ATP-binding"/>
</dbReference>
<keyword evidence="7" id="KW-1185">Reference proteome</keyword>
<evidence type="ECO:0000313" key="7">
    <source>
        <dbReference type="Proteomes" id="UP000323144"/>
    </source>
</evidence>
<feature type="domain" description="ABC transporter" evidence="5">
    <location>
        <begin position="6"/>
        <end position="231"/>
    </location>
</feature>
<dbReference type="InterPro" id="IPR003439">
    <property type="entry name" value="ABC_transporter-like_ATP-bd"/>
</dbReference>
<dbReference type="Pfam" id="PF00005">
    <property type="entry name" value="ABC_tran"/>
    <property type="match status" value="1"/>
</dbReference>
<dbReference type="AlphaFoldDB" id="A0A5B9Y8I9"/>
<dbReference type="InterPro" id="IPR003593">
    <property type="entry name" value="AAA+_ATPase"/>
</dbReference>
<evidence type="ECO:0000256" key="1">
    <source>
        <dbReference type="ARBA" id="ARBA00005417"/>
    </source>
</evidence>
<dbReference type="PROSITE" id="PS00211">
    <property type="entry name" value="ABC_TRANSPORTER_1"/>
    <property type="match status" value="1"/>
</dbReference>
<dbReference type="SMART" id="SM00382">
    <property type="entry name" value="AAA"/>
    <property type="match status" value="1"/>
</dbReference>
<accession>A0A5B9Y8I9</accession>
<dbReference type="InterPro" id="IPR027417">
    <property type="entry name" value="P-loop_NTPase"/>
</dbReference>
<dbReference type="InterPro" id="IPR017871">
    <property type="entry name" value="ABC_transporter-like_CS"/>
</dbReference>
<dbReference type="CDD" id="cd03230">
    <property type="entry name" value="ABC_DR_subfamily_A"/>
    <property type="match status" value="1"/>
</dbReference>
<dbReference type="SUPFAM" id="SSF52540">
    <property type="entry name" value="P-loop containing nucleoside triphosphate hydrolases"/>
    <property type="match status" value="1"/>
</dbReference>
<keyword evidence="2" id="KW-0813">Transport</keyword>
<dbReference type="GO" id="GO:0005524">
    <property type="term" value="F:ATP binding"/>
    <property type="evidence" value="ECO:0007669"/>
    <property type="project" value="UniProtKB-KW"/>
</dbReference>
<dbReference type="Gene3D" id="3.40.50.300">
    <property type="entry name" value="P-loop containing nucleotide triphosphate hydrolases"/>
    <property type="match status" value="1"/>
</dbReference>
<evidence type="ECO:0000256" key="2">
    <source>
        <dbReference type="ARBA" id="ARBA00022448"/>
    </source>
</evidence>
<evidence type="ECO:0000256" key="3">
    <source>
        <dbReference type="ARBA" id="ARBA00022741"/>
    </source>
</evidence>
<sequence length="250" mass="28140">MGFKMIEIIQLSKVFKNGAGIKKIDLSIKEGQIFAILGPNGAGKSTLLKTIFKEYLPDEGKITFNGETEGFLKKFSFYTDQSLFPKGIGIGFFCRYTAELVGISASKAKERTKHLLKTLELEKYTKKTFASLSAGMQKKAMLAATLINEPECIFLDEPTANLDVESRRALLNLLKQLKDQGKTIIITSHIIDELQNIVDHVAIIKDGVFVYDKPFDKDKEQLENLYFNYIDSKGLEQKYGDLTNFEGEIN</sequence>
<dbReference type="EMBL" id="CP043026">
    <property type="protein sequence ID" value="QEH62342.1"/>
    <property type="molecule type" value="Genomic_DNA"/>
</dbReference>
<dbReference type="GO" id="GO:0016887">
    <property type="term" value="F:ATP hydrolysis activity"/>
    <property type="evidence" value="ECO:0007669"/>
    <property type="project" value="InterPro"/>
</dbReference>
<protein>
    <submittedName>
        <fullName evidence="6">ABC transporter ATP-binding protein</fullName>
    </submittedName>
</protein>
<evidence type="ECO:0000256" key="4">
    <source>
        <dbReference type="ARBA" id="ARBA00022840"/>
    </source>
</evidence>
<reference evidence="6 7" key="1">
    <citation type="submission" date="2019-08" db="EMBL/GenBank/DDBJ databases">
        <title>Complete genome sequence of Spiroplasma chinense CCH (DSM 19755).</title>
        <authorList>
            <person name="Shen H.-Y."/>
            <person name="Lin Y.-C."/>
            <person name="Chou L."/>
            <person name="Kuo C.-H."/>
        </authorList>
    </citation>
    <scope>NUCLEOTIDE SEQUENCE [LARGE SCALE GENOMIC DNA]</scope>
    <source>
        <strain evidence="6 7">CCH</strain>
    </source>
</reference>
<evidence type="ECO:0000259" key="5">
    <source>
        <dbReference type="PROSITE" id="PS50893"/>
    </source>
</evidence>
<dbReference type="Proteomes" id="UP000323144">
    <property type="component" value="Chromosome"/>
</dbReference>
<name>A0A5B9Y8I9_9MOLU</name>
<evidence type="ECO:0000313" key="6">
    <source>
        <dbReference type="EMBL" id="QEH62342.1"/>
    </source>
</evidence>
<comment type="similarity">
    <text evidence="1">Belongs to the ABC transporter superfamily.</text>
</comment>
<proteinExistence type="inferred from homology"/>
<dbReference type="PANTHER" id="PTHR42711">
    <property type="entry name" value="ABC TRANSPORTER ATP-BINDING PROTEIN"/>
    <property type="match status" value="1"/>
</dbReference>
<dbReference type="KEGG" id="schi:SCHIN_v1c11490"/>
<gene>
    <name evidence="6" type="ORF">SCHIN_v1c11490</name>
</gene>
<keyword evidence="3" id="KW-0547">Nucleotide-binding</keyword>
<dbReference type="PANTHER" id="PTHR42711:SF5">
    <property type="entry name" value="ABC TRANSPORTER ATP-BINDING PROTEIN NATA"/>
    <property type="match status" value="1"/>
</dbReference>
<dbReference type="PROSITE" id="PS50893">
    <property type="entry name" value="ABC_TRANSPORTER_2"/>
    <property type="match status" value="1"/>
</dbReference>
<organism evidence="6 7">
    <name type="scientific">Spiroplasma chinense</name>
    <dbReference type="NCBI Taxonomy" id="216932"/>
    <lineage>
        <taxon>Bacteria</taxon>
        <taxon>Bacillati</taxon>
        <taxon>Mycoplasmatota</taxon>
        <taxon>Mollicutes</taxon>
        <taxon>Entomoplasmatales</taxon>
        <taxon>Spiroplasmataceae</taxon>
        <taxon>Spiroplasma</taxon>
    </lineage>
</organism>